<dbReference type="GeneID" id="36410266"/>
<dbReference type="AlphaFoldDB" id="A0A0P1ASQ5"/>
<dbReference type="Proteomes" id="UP000054928">
    <property type="component" value="Unassembled WGS sequence"/>
</dbReference>
<accession>A0A0P1ASQ5</accession>
<dbReference type="RefSeq" id="XP_024580813.1">
    <property type="nucleotide sequence ID" value="XM_024730546.2"/>
</dbReference>
<evidence type="ECO:0000313" key="2">
    <source>
        <dbReference type="Proteomes" id="UP000054928"/>
    </source>
</evidence>
<proteinExistence type="predicted"/>
<keyword evidence="2" id="KW-1185">Reference proteome</keyword>
<name>A0A0P1ASQ5_PLAHL</name>
<protein>
    <submittedName>
        <fullName evidence="1">Uncharacterized protein</fullName>
    </submittedName>
</protein>
<organism evidence="1 2">
    <name type="scientific">Plasmopara halstedii</name>
    <name type="common">Downy mildew of sunflower</name>
    <dbReference type="NCBI Taxonomy" id="4781"/>
    <lineage>
        <taxon>Eukaryota</taxon>
        <taxon>Sar</taxon>
        <taxon>Stramenopiles</taxon>
        <taxon>Oomycota</taxon>
        <taxon>Peronosporomycetes</taxon>
        <taxon>Peronosporales</taxon>
        <taxon>Peronosporaceae</taxon>
        <taxon>Plasmopara</taxon>
    </lineage>
</organism>
<evidence type="ECO:0000313" key="1">
    <source>
        <dbReference type="EMBL" id="CEG44444.1"/>
    </source>
</evidence>
<sequence>MQCSSNCVLSDLQTESYSHFQRFSAVGDCDVNRLRPEAQNYRQPWYFQGRIAQSHCYFLLDHWSFFRDQSPKSR</sequence>
<reference evidence="2" key="1">
    <citation type="submission" date="2014-09" db="EMBL/GenBank/DDBJ databases">
        <authorList>
            <person name="Sharma Rahul"/>
            <person name="Thines Marco"/>
        </authorList>
    </citation>
    <scope>NUCLEOTIDE SEQUENCE [LARGE SCALE GENOMIC DNA]</scope>
</reference>
<dbReference type="EMBL" id="CCYD01001204">
    <property type="protein sequence ID" value="CEG44444.1"/>
    <property type="molecule type" value="Genomic_DNA"/>
</dbReference>